<dbReference type="AlphaFoldDB" id="A0A6A5C4Q8"/>
<dbReference type="VEuPathDB" id="AmoebaDB:NF0043570"/>
<name>A0A6A5C4Q8_NAEFO</name>
<dbReference type="Pfam" id="PF14378">
    <property type="entry name" value="PAP2_3"/>
    <property type="match status" value="1"/>
</dbReference>
<dbReference type="EMBL" id="VFQX01000019">
    <property type="protein sequence ID" value="KAF0980455.1"/>
    <property type="molecule type" value="Genomic_DNA"/>
</dbReference>
<dbReference type="Proteomes" id="UP000444721">
    <property type="component" value="Unassembled WGS sequence"/>
</dbReference>
<reference evidence="3 4" key="1">
    <citation type="journal article" date="2019" name="Sci. Rep.">
        <title>Nanopore sequencing improves the draft genome of the human pathogenic amoeba Naegleria fowleri.</title>
        <authorList>
            <person name="Liechti N."/>
            <person name="Schurch N."/>
            <person name="Bruggmann R."/>
            <person name="Wittwer M."/>
        </authorList>
    </citation>
    <scope>NUCLEOTIDE SEQUENCE [LARGE SCALE GENOMIC DNA]</scope>
    <source>
        <strain evidence="3 4">ATCC 30894</strain>
    </source>
</reference>
<feature type="transmembrane region" description="Helical" evidence="1">
    <location>
        <begin position="86"/>
        <end position="103"/>
    </location>
</feature>
<feature type="transmembrane region" description="Helical" evidence="1">
    <location>
        <begin position="300"/>
        <end position="317"/>
    </location>
</feature>
<dbReference type="VEuPathDB" id="AmoebaDB:NfTy_027270"/>
<dbReference type="VEuPathDB" id="AmoebaDB:FDP41_013669"/>
<organism evidence="3 4">
    <name type="scientific">Naegleria fowleri</name>
    <name type="common">Brain eating amoeba</name>
    <dbReference type="NCBI Taxonomy" id="5763"/>
    <lineage>
        <taxon>Eukaryota</taxon>
        <taxon>Discoba</taxon>
        <taxon>Heterolobosea</taxon>
        <taxon>Tetramitia</taxon>
        <taxon>Eutetramitia</taxon>
        <taxon>Vahlkampfiidae</taxon>
        <taxon>Naegleria</taxon>
    </lineage>
</organism>
<evidence type="ECO:0000313" key="3">
    <source>
        <dbReference type="EMBL" id="KAF0980455.1"/>
    </source>
</evidence>
<gene>
    <name evidence="3" type="ORF">FDP41_013669</name>
</gene>
<feature type="transmembrane region" description="Helical" evidence="1">
    <location>
        <begin position="170"/>
        <end position="187"/>
    </location>
</feature>
<dbReference type="RefSeq" id="XP_044565168.1">
    <property type="nucleotide sequence ID" value="XM_044704324.1"/>
</dbReference>
<comment type="caution">
    <text evidence="3">The sequence shown here is derived from an EMBL/GenBank/DDBJ whole genome shotgun (WGS) entry which is preliminary data.</text>
</comment>
<evidence type="ECO:0000259" key="2">
    <source>
        <dbReference type="Pfam" id="PF14378"/>
    </source>
</evidence>
<dbReference type="OMA" id="HCSIATY"/>
<protein>
    <recommendedName>
        <fullName evidence="2">Inositolphosphotransferase Aur1/Ipt1 domain-containing protein</fullName>
    </recommendedName>
</protein>
<feature type="transmembrane region" description="Helical" evidence="1">
    <location>
        <begin position="274"/>
        <end position="293"/>
    </location>
</feature>
<dbReference type="OrthoDB" id="10259341at2759"/>
<proteinExistence type="predicted"/>
<feature type="domain" description="Inositolphosphotransferase Aur1/Ipt1" evidence="2">
    <location>
        <begin position="188"/>
        <end position="315"/>
    </location>
</feature>
<keyword evidence="1" id="KW-0812">Transmembrane</keyword>
<feature type="transmembrane region" description="Helical" evidence="1">
    <location>
        <begin position="115"/>
        <end position="137"/>
    </location>
</feature>
<dbReference type="GO" id="GO:0016020">
    <property type="term" value="C:membrane"/>
    <property type="evidence" value="ECO:0007669"/>
    <property type="project" value="UniProtKB-SubCell"/>
</dbReference>
<dbReference type="GeneID" id="68120884"/>
<evidence type="ECO:0000313" key="4">
    <source>
        <dbReference type="Proteomes" id="UP000444721"/>
    </source>
</evidence>
<keyword evidence="1" id="KW-1133">Transmembrane helix</keyword>
<keyword evidence="4" id="KW-1185">Reference proteome</keyword>
<evidence type="ECO:0000256" key="1">
    <source>
        <dbReference type="SAM" id="Phobius"/>
    </source>
</evidence>
<feature type="transmembrane region" description="Helical" evidence="1">
    <location>
        <begin position="194"/>
        <end position="215"/>
    </location>
</feature>
<keyword evidence="1" id="KW-0472">Membrane</keyword>
<sequence>MNLRESTPMMMMVHSEASNDVALTTRTKLCQPGHTIGSNELHHCEEKAHDDVVNGKMVSILQQQDVKASSLHPSPCHHHIIQPKDILVFLIMVLFISLSQYGLGHYVMRRNEFTLMEYTAACFVSVSALIGGFQFYFKAQQLALSTFSKSEYFNVDCFVDRYIPFIPHSIYLYSFGDLFIMACIIPTSPTMNQLIHILFGLLIVTLCQCLIFVTFPSNVPAHYRMELKKYEEKYGKLDRMTKYLFEMMHQMDHDTNTVPSGHCSIATYLSITQWHIFGVFTLLNPLLIACSCVMTKQHAFMDTVLGILFGFVIYAVVNVNTIF</sequence>
<dbReference type="InterPro" id="IPR026841">
    <property type="entry name" value="Aur1/Ipt1"/>
</dbReference>
<accession>A0A6A5C4Q8</accession>